<gene>
    <name evidence="1" type="ORF">PROFUN_09644</name>
</gene>
<dbReference type="Proteomes" id="UP000241769">
    <property type="component" value="Unassembled WGS sequence"/>
</dbReference>
<evidence type="ECO:0000313" key="2">
    <source>
        <dbReference type="Proteomes" id="UP000241769"/>
    </source>
</evidence>
<reference evidence="1 2" key="1">
    <citation type="journal article" date="2018" name="Genome Biol. Evol.">
        <title>Multiple Roots of Fruiting Body Formation in Amoebozoa.</title>
        <authorList>
            <person name="Hillmann F."/>
            <person name="Forbes G."/>
            <person name="Novohradska S."/>
            <person name="Ferling I."/>
            <person name="Riege K."/>
            <person name="Groth M."/>
            <person name="Westermann M."/>
            <person name="Marz M."/>
            <person name="Spaller T."/>
            <person name="Winckler T."/>
            <person name="Schaap P."/>
            <person name="Glockner G."/>
        </authorList>
    </citation>
    <scope>NUCLEOTIDE SEQUENCE [LARGE SCALE GENOMIC DNA]</scope>
    <source>
        <strain evidence="1 2">Jena</strain>
    </source>
</reference>
<dbReference type="InParanoid" id="A0A2P6MNW7"/>
<comment type="caution">
    <text evidence="1">The sequence shown here is derived from an EMBL/GenBank/DDBJ whole genome shotgun (WGS) entry which is preliminary data.</text>
</comment>
<dbReference type="AlphaFoldDB" id="A0A2P6MNW7"/>
<proteinExistence type="predicted"/>
<accession>A0A2P6MNW7</accession>
<protein>
    <submittedName>
        <fullName evidence="1">Uncharacterized protein</fullName>
    </submittedName>
</protein>
<dbReference type="EMBL" id="MDYQ01000613">
    <property type="protein sequence ID" value="PRP73414.1"/>
    <property type="molecule type" value="Genomic_DNA"/>
</dbReference>
<keyword evidence="2" id="KW-1185">Reference proteome</keyword>
<evidence type="ECO:0000313" key="1">
    <source>
        <dbReference type="EMBL" id="PRP73414.1"/>
    </source>
</evidence>
<name>A0A2P6MNW7_9EUKA</name>
<organism evidence="1 2">
    <name type="scientific">Planoprotostelium fungivorum</name>
    <dbReference type="NCBI Taxonomy" id="1890364"/>
    <lineage>
        <taxon>Eukaryota</taxon>
        <taxon>Amoebozoa</taxon>
        <taxon>Evosea</taxon>
        <taxon>Variosea</taxon>
        <taxon>Cavosteliida</taxon>
        <taxon>Cavosteliaceae</taxon>
        <taxon>Planoprotostelium</taxon>
    </lineage>
</organism>
<sequence length="42" mass="4659">MDFSKSDISNASSRRSWATAVWSGPCLWSHWCEGDGRLSVGQ</sequence>